<dbReference type="InterPro" id="IPR005467">
    <property type="entry name" value="His_kinase_dom"/>
</dbReference>
<dbReference type="SUPFAM" id="SSF52172">
    <property type="entry name" value="CheY-like"/>
    <property type="match status" value="2"/>
</dbReference>
<dbReference type="InterPro" id="IPR001610">
    <property type="entry name" value="PAC"/>
</dbReference>
<dbReference type="InterPro" id="IPR013655">
    <property type="entry name" value="PAS_fold_3"/>
</dbReference>
<dbReference type="PROSITE" id="PS50112">
    <property type="entry name" value="PAS"/>
    <property type="match status" value="2"/>
</dbReference>
<evidence type="ECO:0000256" key="2">
    <source>
        <dbReference type="ARBA" id="ARBA00012438"/>
    </source>
</evidence>
<evidence type="ECO:0000256" key="6">
    <source>
        <dbReference type="PROSITE-ProRule" id="PRU00169"/>
    </source>
</evidence>
<evidence type="ECO:0000259" key="9">
    <source>
        <dbReference type="PROSITE" id="PS50112"/>
    </source>
</evidence>
<keyword evidence="5" id="KW-0418">Kinase</keyword>
<evidence type="ECO:0000256" key="3">
    <source>
        <dbReference type="ARBA" id="ARBA00022553"/>
    </source>
</evidence>
<feature type="domain" description="PAC" evidence="10">
    <location>
        <begin position="123"/>
        <end position="176"/>
    </location>
</feature>
<evidence type="ECO:0000259" key="10">
    <source>
        <dbReference type="PROSITE" id="PS50113"/>
    </source>
</evidence>
<feature type="domain" description="PAC" evidence="10">
    <location>
        <begin position="381"/>
        <end position="433"/>
    </location>
</feature>
<evidence type="ECO:0000313" key="12">
    <source>
        <dbReference type="Proteomes" id="UP000818323"/>
    </source>
</evidence>
<evidence type="ECO:0000259" key="7">
    <source>
        <dbReference type="PROSITE" id="PS50109"/>
    </source>
</evidence>
<keyword evidence="4" id="KW-0808">Transferase</keyword>
<dbReference type="PROSITE" id="PS50110">
    <property type="entry name" value="RESPONSE_REGULATORY"/>
    <property type="match status" value="2"/>
</dbReference>
<dbReference type="Pfam" id="PF02518">
    <property type="entry name" value="HATPase_c"/>
    <property type="match status" value="1"/>
</dbReference>
<dbReference type="Pfam" id="PF00989">
    <property type="entry name" value="PAS"/>
    <property type="match status" value="1"/>
</dbReference>
<dbReference type="SMART" id="SM00086">
    <property type="entry name" value="PAC"/>
    <property type="match status" value="4"/>
</dbReference>
<dbReference type="InterPro" id="IPR052162">
    <property type="entry name" value="Sensor_kinase/Photoreceptor"/>
</dbReference>
<dbReference type="InterPro" id="IPR003661">
    <property type="entry name" value="HisK_dim/P_dom"/>
</dbReference>
<name>A0ABW9YVM0_9HYPH</name>
<dbReference type="SUPFAM" id="SSF55785">
    <property type="entry name" value="PYP-like sensor domain (PAS domain)"/>
    <property type="match status" value="4"/>
</dbReference>
<comment type="catalytic activity">
    <reaction evidence="1">
        <text>ATP + protein L-histidine = ADP + protein N-phospho-L-histidine.</text>
        <dbReference type="EC" id="2.7.13.3"/>
    </reaction>
</comment>
<dbReference type="InterPro" id="IPR035965">
    <property type="entry name" value="PAS-like_dom_sf"/>
</dbReference>
<dbReference type="CDD" id="cd16919">
    <property type="entry name" value="HATPase_CckA-like"/>
    <property type="match status" value="1"/>
</dbReference>
<dbReference type="PROSITE" id="PS50109">
    <property type="entry name" value="HIS_KIN"/>
    <property type="match status" value="1"/>
</dbReference>
<keyword evidence="12" id="KW-1185">Reference proteome</keyword>
<dbReference type="InterPro" id="IPR011006">
    <property type="entry name" value="CheY-like_superfamily"/>
</dbReference>
<dbReference type="SMART" id="SM00091">
    <property type="entry name" value="PAS"/>
    <property type="match status" value="3"/>
</dbReference>
<dbReference type="SUPFAM" id="SSF55874">
    <property type="entry name" value="ATPase domain of HSP90 chaperone/DNA topoisomerase II/histidine kinase"/>
    <property type="match status" value="1"/>
</dbReference>
<proteinExistence type="predicted"/>
<dbReference type="NCBIfam" id="TIGR00229">
    <property type="entry name" value="sensory_box"/>
    <property type="match status" value="3"/>
</dbReference>
<keyword evidence="3 6" id="KW-0597">Phosphoprotein</keyword>
<dbReference type="Gene3D" id="3.30.565.10">
    <property type="entry name" value="Histidine kinase-like ATPase, C-terminal domain"/>
    <property type="match status" value="1"/>
</dbReference>
<comment type="caution">
    <text evidence="11">The sequence shown here is derived from an EMBL/GenBank/DDBJ whole genome shotgun (WGS) entry which is preliminary data.</text>
</comment>
<dbReference type="SMART" id="SM00387">
    <property type="entry name" value="HATPase_c"/>
    <property type="match status" value="1"/>
</dbReference>
<dbReference type="Pfam" id="PF08447">
    <property type="entry name" value="PAS_3"/>
    <property type="match status" value="2"/>
</dbReference>
<protein>
    <recommendedName>
        <fullName evidence="2">histidine kinase</fullName>
        <ecNumber evidence="2">2.7.13.3</ecNumber>
    </recommendedName>
</protein>
<dbReference type="InterPro" id="IPR036097">
    <property type="entry name" value="HisK_dim/P_sf"/>
</dbReference>
<dbReference type="CDD" id="cd00082">
    <property type="entry name" value="HisKA"/>
    <property type="match status" value="1"/>
</dbReference>
<feature type="domain" description="PAC" evidence="10">
    <location>
        <begin position="512"/>
        <end position="564"/>
    </location>
</feature>
<dbReference type="CDD" id="cd18161">
    <property type="entry name" value="REC_hyHK_blue-like"/>
    <property type="match status" value="1"/>
</dbReference>
<dbReference type="Gene3D" id="2.10.70.100">
    <property type="match status" value="1"/>
</dbReference>
<organism evidence="11 12">
    <name type="scientific">Microvirga arsenatis</name>
    <dbReference type="NCBI Taxonomy" id="2692265"/>
    <lineage>
        <taxon>Bacteria</taxon>
        <taxon>Pseudomonadati</taxon>
        <taxon>Pseudomonadota</taxon>
        <taxon>Alphaproteobacteria</taxon>
        <taxon>Hyphomicrobiales</taxon>
        <taxon>Methylobacteriaceae</taxon>
        <taxon>Microvirga</taxon>
    </lineage>
</organism>
<evidence type="ECO:0000256" key="1">
    <source>
        <dbReference type="ARBA" id="ARBA00000085"/>
    </source>
</evidence>
<evidence type="ECO:0000256" key="5">
    <source>
        <dbReference type="ARBA" id="ARBA00022777"/>
    </source>
</evidence>
<dbReference type="PROSITE" id="PS50113">
    <property type="entry name" value="PAC"/>
    <property type="match status" value="4"/>
</dbReference>
<dbReference type="InterPro" id="IPR001789">
    <property type="entry name" value="Sig_transdc_resp-reg_receiver"/>
</dbReference>
<feature type="domain" description="PAC" evidence="10">
    <location>
        <begin position="255"/>
        <end position="307"/>
    </location>
</feature>
<dbReference type="Pfam" id="PF08448">
    <property type="entry name" value="PAS_4"/>
    <property type="match status" value="1"/>
</dbReference>
<dbReference type="SUPFAM" id="SSF47384">
    <property type="entry name" value="Homodimeric domain of signal transducing histidine kinase"/>
    <property type="match status" value="1"/>
</dbReference>
<dbReference type="EMBL" id="JAAAXJ010000003">
    <property type="protein sequence ID" value="NBJ24447.1"/>
    <property type="molecule type" value="Genomic_DNA"/>
</dbReference>
<dbReference type="InterPro" id="IPR004358">
    <property type="entry name" value="Sig_transdc_His_kin-like_C"/>
</dbReference>
<dbReference type="PANTHER" id="PTHR43304">
    <property type="entry name" value="PHYTOCHROME-LIKE PROTEIN CPH1"/>
    <property type="match status" value="1"/>
</dbReference>
<dbReference type="InterPro" id="IPR013767">
    <property type="entry name" value="PAS_fold"/>
</dbReference>
<dbReference type="CDD" id="cd00130">
    <property type="entry name" value="PAS"/>
    <property type="match status" value="3"/>
</dbReference>
<gene>
    <name evidence="11" type="ORF">GR303_08780</name>
</gene>
<dbReference type="EC" id="2.7.13.3" evidence="2"/>
<dbReference type="InterPro" id="IPR036890">
    <property type="entry name" value="HATPase_C_sf"/>
</dbReference>
<evidence type="ECO:0000259" key="8">
    <source>
        <dbReference type="PROSITE" id="PS50110"/>
    </source>
</evidence>
<feature type="modified residue" description="4-aspartylphosphate" evidence="6">
    <location>
        <position position="894"/>
    </location>
</feature>
<dbReference type="PANTHER" id="PTHR43304:SF1">
    <property type="entry name" value="PAC DOMAIN-CONTAINING PROTEIN"/>
    <property type="match status" value="1"/>
</dbReference>
<dbReference type="PRINTS" id="PR00344">
    <property type="entry name" value="BCTRLSENSOR"/>
</dbReference>
<dbReference type="SMART" id="SM00388">
    <property type="entry name" value="HisKA"/>
    <property type="match status" value="1"/>
</dbReference>
<dbReference type="InterPro" id="IPR003594">
    <property type="entry name" value="HATPase_dom"/>
</dbReference>
<dbReference type="InterPro" id="IPR000700">
    <property type="entry name" value="PAS-assoc_C"/>
</dbReference>
<dbReference type="InterPro" id="IPR000014">
    <property type="entry name" value="PAS"/>
</dbReference>
<dbReference type="SMART" id="SM00448">
    <property type="entry name" value="REC"/>
    <property type="match status" value="2"/>
</dbReference>
<feature type="domain" description="Response regulatory" evidence="8">
    <location>
        <begin position="844"/>
        <end position="960"/>
    </location>
</feature>
<evidence type="ECO:0000256" key="4">
    <source>
        <dbReference type="ARBA" id="ARBA00022679"/>
    </source>
</evidence>
<feature type="domain" description="Response regulatory" evidence="8">
    <location>
        <begin position="990"/>
        <end position="1101"/>
    </location>
</feature>
<dbReference type="Gene3D" id="1.10.287.130">
    <property type="match status" value="1"/>
</dbReference>
<dbReference type="Pfam" id="PF00072">
    <property type="entry name" value="Response_reg"/>
    <property type="match status" value="2"/>
</dbReference>
<dbReference type="Proteomes" id="UP000818323">
    <property type="component" value="Unassembled WGS sequence"/>
</dbReference>
<feature type="domain" description="PAS" evidence="9">
    <location>
        <begin position="308"/>
        <end position="379"/>
    </location>
</feature>
<feature type="modified residue" description="4-aspartylphosphate" evidence="6">
    <location>
        <position position="1039"/>
    </location>
</feature>
<dbReference type="InterPro" id="IPR013656">
    <property type="entry name" value="PAS_4"/>
</dbReference>
<evidence type="ECO:0000313" key="11">
    <source>
        <dbReference type="EMBL" id="NBJ24447.1"/>
    </source>
</evidence>
<feature type="domain" description="Histidine kinase" evidence="7">
    <location>
        <begin position="602"/>
        <end position="824"/>
    </location>
</feature>
<reference evidence="11 12" key="1">
    <citation type="submission" date="2020-01" db="EMBL/GenBank/DDBJ databases">
        <title>Microvirga sp. nov., an arsenate reduction bacterium isolated from Tibet hotspring sediments.</title>
        <authorList>
            <person name="Yuan C.-G."/>
        </authorList>
    </citation>
    <scope>NUCLEOTIDE SEQUENCE [LARGE SCALE GENOMIC DNA]</scope>
    <source>
        <strain evidence="11 12">SYSU G3D203</strain>
    </source>
</reference>
<dbReference type="Gene3D" id="3.30.450.20">
    <property type="entry name" value="PAS domain"/>
    <property type="match status" value="4"/>
</dbReference>
<accession>A0ABW9YVM0</accession>
<sequence>MSSISTISSSEIAIALDLEFLDNSEMGRLTRSHDWSRTSLGPISAWPQSLKTTVGILLRSPVPIVLLWGPDGVMIYNDAYSSFAGGRHPLLFGSKVREGWPEVADFNDHVMKVGLSGGTLSYRDQELTLYRNGAPEQVWMNLDYSPVLDESGRPAGVLAVVVETTERVLAQRALARTEERLSYALNAAGMVGTFDWHIQADTFYSDARFAAMFSVDPDKGETGAPIGEYFAGIHPEDRERISDAVNHAIATGERYTQEYRLLQKDGTVRWIEARGECLYDEEGKPVRFPGVAVDITERRRTEATLRESEERFRNVADNSPVMVWVTGPDGSCTFLSRSWYEFTGQTPETALGFGWLDATHPDDKAEAERIFLAANAKRESFRLEYRLRRADGSYAWAIDAAAPRFGEDGEFLGYVGSVVDIDERKRLEVQLAETSRRLDAILNNTQMAVFMMDHRQHCVYMNKAAEDLTGYTLAEVQGRPLHDVVHHTRPDGTPYPLCECPIDRALPKNNQEQGEEIFVHKDGRFYPVAFTASPIRDEAGRPIGTVIEARNIEQELRARAAMEAFNATLEQRVTEAIAEREKVEALLRQSQKMEALGQLTGGVAHDFNNLLQVISGNLQLLAKDIAGNVRAETRVQNALAGVSRGSKLASQLLAFGRRQPLEPKVVNIGRFIKGMDDMLRRTLGEEIEVETVVSGGLWNAQVDPGQIENAILNLAINARDAMNGQGRLTIEAGNALLDDRYALQHDVAAGQYVMLAITDTGCGIPPEILDRVFDPFFSTKPEGKGTGLGLSMVYGFVKQSGGHIKIYSEVGQGTTVRIYLPRVYEQEDVLTDLRTAPVRGGSETILVVEDDEDVRETAVALLSDLGYRVLKARDATSALSIIESGLEIDLLFTDVVMPGPLRSPELARKARARLPHIAVLFTSGYTENAIVHGGRLDPGVELLAKPYLREDLARKIRHVLANQQQRNRVALSAPDAAPPAARVASTKSWTVLLVEDDELIRSSTAEMLTELGHRVVQAVDATSALKALEADAVDILVADVGLPDLSGAELAKRALEQRPGLGIIFATGDETVSAEDSLKRAVLLVKPYAEQELAQALSKAASPSRLDAAE</sequence>
<dbReference type="Gene3D" id="3.40.50.2300">
    <property type="match status" value="2"/>
</dbReference>
<feature type="domain" description="PAS" evidence="9">
    <location>
        <begin position="434"/>
        <end position="486"/>
    </location>
</feature>